<feature type="region of interest" description="Disordered" evidence="1">
    <location>
        <begin position="239"/>
        <end position="264"/>
    </location>
</feature>
<feature type="domain" description="SseB protein N-terminal" evidence="2">
    <location>
        <begin position="13"/>
        <end position="120"/>
    </location>
</feature>
<evidence type="ECO:0000256" key="1">
    <source>
        <dbReference type="SAM" id="MobiDB-lite"/>
    </source>
</evidence>
<comment type="caution">
    <text evidence="3">The sequence shown here is derived from an EMBL/GenBank/DDBJ whole genome shotgun (WGS) entry which is preliminary data.</text>
</comment>
<dbReference type="Pfam" id="PF07179">
    <property type="entry name" value="SseB"/>
    <property type="match status" value="1"/>
</dbReference>
<dbReference type="EMBL" id="SSND01000003">
    <property type="protein sequence ID" value="THD83036.1"/>
    <property type="molecule type" value="Genomic_DNA"/>
</dbReference>
<proteinExistence type="predicted"/>
<protein>
    <submittedName>
        <fullName evidence="3">SseB family protein</fullName>
    </submittedName>
</protein>
<name>A0A4S3MLI4_9RHOB</name>
<sequence length="264" mass="27625">MTDARTPLDAAHAAMEAAPEDDAARLRFYERLADGELFLLLEEESDGETLTPRVFELEAGPMILAFDTEERLAEFSGGISAYAALPGRVIASRLAGQGVGLGVNLGVAPSAMLLPPEALDWLADTLANDPAEAEARPEEFLPPGGLPETLLTALDAKLARAGGLARAAFLCGVRYEGGRRGHVLAFVGAVEAAEGALARAVAEALTFSGVEAGELDVTFLPEGGAAERMMSRVALRFDLPEPAEPESRAPAAPGSDPDRPPILR</sequence>
<organism evidence="3 4">
    <name type="scientific">Aliigemmobacter aestuarii</name>
    <dbReference type="NCBI Taxonomy" id="1445661"/>
    <lineage>
        <taxon>Bacteria</taxon>
        <taxon>Pseudomonadati</taxon>
        <taxon>Pseudomonadota</taxon>
        <taxon>Alphaproteobacteria</taxon>
        <taxon>Rhodobacterales</taxon>
        <taxon>Paracoccaceae</taxon>
        <taxon>Aliigemmobacter</taxon>
    </lineage>
</organism>
<dbReference type="InterPro" id="IPR009839">
    <property type="entry name" value="SseB_N"/>
</dbReference>
<keyword evidence="4" id="KW-1185">Reference proteome</keyword>
<dbReference type="OrthoDB" id="7831317at2"/>
<dbReference type="Proteomes" id="UP000309450">
    <property type="component" value="Unassembled WGS sequence"/>
</dbReference>
<accession>A0A4S3MLI4</accession>
<evidence type="ECO:0000259" key="2">
    <source>
        <dbReference type="Pfam" id="PF07179"/>
    </source>
</evidence>
<reference evidence="3 4" key="1">
    <citation type="submission" date="2019-04" db="EMBL/GenBank/DDBJ databases">
        <title>Draft genome sequence of Gemmobacter aestuarii sp. nov.</title>
        <authorList>
            <person name="Hameed A."/>
            <person name="Lin S.-Y."/>
            <person name="Shahina M."/>
            <person name="Lai W.-A."/>
            <person name="Young C.-C."/>
        </authorList>
    </citation>
    <scope>NUCLEOTIDE SEQUENCE [LARGE SCALE GENOMIC DNA]</scope>
    <source>
        <strain evidence="3 4">CC-PW-75</strain>
    </source>
</reference>
<dbReference type="RefSeq" id="WP_136395063.1">
    <property type="nucleotide sequence ID" value="NZ_SSND01000003.1"/>
</dbReference>
<evidence type="ECO:0000313" key="4">
    <source>
        <dbReference type="Proteomes" id="UP000309450"/>
    </source>
</evidence>
<gene>
    <name evidence="3" type="ORF">E7811_12920</name>
</gene>
<dbReference type="AlphaFoldDB" id="A0A4S3MLI4"/>
<evidence type="ECO:0000313" key="3">
    <source>
        <dbReference type="EMBL" id="THD83036.1"/>
    </source>
</evidence>